<gene>
    <name evidence="3" type="ORF">AT705_01690</name>
</gene>
<evidence type="ECO:0000313" key="3">
    <source>
        <dbReference type="EMBL" id="ALU41750.1"/>
    </source>
</evidence>
<reference evidence="3 4" key="1">
    <citation type="submission" date="2015-12" db="EMBL/GenBank/DDBJ databases">
        <title>Complete genome sequence of Pseudoalteromonas rubra SCSIO 6842, harboring a conjugative plasmid.</title>
        <authorList>
            <person name="Li B."/>
            <person name="Wang X."/>
        </authorList>
    </citation>
    <scope>NUCLEOTIDE SEQUENCE [LARGE SCALE GENOMIC DNA]</scope>
    <source>
        <strain evidence="3 4">SCSIO 6842</strain>
    </source>
</reference>
<dbReference type="SUPFAM" id="SSF53474">
    <property type="entry name" value="alpha/beta-Hydrolases"/>
    <property type="match status" value="1"/>
</dbReference>
<dbReference type="EMBL" id="CP013611">
    <property type="protein sequence ID" value="ALU41750.1"/>
    <property type="molecule type" value="Genomic_DNA"/>
</dbReference>
<dbReference type="Proteomes" id="UP000069015">
    <property type="component" value="Chromosome 1"/>
</dbReference>
<feature type="domain" description="Thioesterase" evidence="2">
    <location>
        <begin position="15"/>
        <end position="240"/>
    </location>
</feature>
<dbReference type="InterPro" id="IPR001031">
    <property type="entry name" value="Thioesterase"/>
</dbReference>
<evidence type="ECO:0000259" key="2">
    <source>
        <dbReference type="Pfam" id="PF00975"/>
    </source>
</evidence>
<accession>A0A0U3HVX7</accession>
<comment type="similarity">
    <text evidence="1">Belongs to the thioesterase family.</text>
</comment>
<dbReference type="RefSeq" id="WP_058795215.1">
    <property type="nucleotide sequence ID" value="NZ_CP013611.1"/>
</dbReference>
<protein>
    <recommendedName>
        <fullName evidence="2">Thioesterase domain-containing protein</fullName>
    </recommendedName>
</protein>
<sequence>MWLKHISSEGTSSARVICFGHAGASHVDFVKWRDLLPSNVEVIAIALPGRCERVKETPVNDIQVLVREIAAALTELPPMPTSFYGHSFGAVLAYETAAFCTKHGLLPELQRVILSASALEKRRILQGVNITDMDAVLSVFIERQYISEQYAQNKKLMSLVLPYLLADICCKEEWQIDNTIKLAVPIHTVAWDEDALVDPPQVHSWVVRSEVPQLCRQVTLPGAHLAYLNSPAEFIETINEFIAE</sequence>
<proteinExistence type="inferred from homology"/>
<dbReference type="InterPro" id="IPR012223">
    <property type="entry name" value="TEII"/>
</dbReference>
<dbReference type="GO" id="GO:0008610">
    <property type="term" value="P:lipid biosynthetic process"/>
    <property type="evidence" value="ECO:0007669"/>
    <property type="project" value="TreeGrafter"/>
</dbReference>
<dbReference type="Pfam" id="PF00975">
    <property type="entry name" value="Thioesterase"/>
    <property type="match status" value="1"/>
</dbReference>
<dbReference type="KEGG" id="prr:AT705_01690"/>
<evidence type="ECO:0000256" key="1">
    <source>
        <dbReference type="ARBA" id="ARBA00007169"/>
    </source>
</evidence>
<name>A0A0U3HVX7_9GAMM</name>
<dbReference type="PANTHER" id="PTHR11487:SF0">
    <property type="entry name" value="S-ACYL FATTY ACID SYNTHASE THIOESTERASE, MEDIUM CHAIN"/>
    <property type="match status" value="1"/>
</dbReference>
<dbReference type="Gene3D" id="3.40.50.1820">
    <property type="entry name" value="alpha/beta hydrolase"/>
    <property type="match status" value="1"/>
</dbReference>
<evidence type="ECO:0000313" key="4">
    <source>
        <dbReference type="Proteomes" id="UP000069015"/>
    </source>
</evidence>
<dbReference type="InterPro" id="IPR029058">
    <property type="entry name" value="AB_hydrolase_fold"/>
</dbReference>
<organism evidence="3 4">
    <name type="scientific">Pseudoalteromonas rubra</name>
    <dbReference type="NCBI Taxonomy" id="43658"/>
    <lineage>
        <taxon>Bacteria</taxon>
        <taxon>Pseudomonadati</taxon>
        <taxon>Pseudomonadota</taxon>
        <taxon>Gammaproteobacteria</taxon>
        <taxon>Alteromonadales</taxon>
        <taxon>Pseudoalteromonadaceae</taxon>
        <taxon>Pseudoalteromonas</taxon>
    </lineage>
</organism>
<dbReference type="AlphaFoldDB" id="A0A0U3HVX7"/>
<dbReference type="PANTHER" id="PTHR11487">
    <property type="entry name" value="THIOESTERASE"/>
    <property type="match status" value="1"/>
</dbReference>